<name>A0A0K0IPQ7_BRUMA</name>
<dbReference type="Proteomes" id="UP000006672">
    <property type="component" value="Unassembled WGS sequence"/>
</dbReference>
<dbReference type="WBParaSite" id="Bm10845d.1">
    <property type="protein sequence ID" value="Bm10845d.1"/>
    <property type="gene ID" value="WBGene00231106"/>
</dbReference>
<keyword evidence="3" id="KW-1185">Reference proteome</keyword>
<reference evidence="1 3" key="1">
    <citation type="journal article" date="2007" name="Science">
        <title>Draft genome of the filarial nematode parasite Brugia malayi.</title>
        <authorList>
            <person name="Ghedin E."/>
            <person name="Wang S."/>
            <person name="Spiro D."/>
            <person name="Caler E."/>
            <person name="Zhao Q."/>
            <person name="Crabtree J."/>
            <person name="Allen J.E."/>
            <person name="Delcher A.L."/>
            <person name="Guiliano D.B."/>
            <person name="Miranda-Saavedra D."/>
            <person name="Angiuoli S.V."/>
            <person name="Creasy T."/>
            <person name="Amedeo P."/>
            <person name="Haas B."/>
            <person name="El-Sayed N.M."/>
            <person name="Wortman J.R."/>
            <person name="Feldblyum T."/>
            <person name="Tallon L."/>
            <person name="Schatz M."/>
            <person name="Shumway M."/>
            <person name="Koo H."/>
            <person name="Salzberg S.L."/>
            <person name="Schobel S."/>
            <person name="Pertea M."/>
            <person name="Pop M."/>
            <person name="White O."/>
            <person name="Barton G.J."/>
            <person name="Carlow C.K."/>
            <person name="Crawford M.J."/>
            <person name="Daub J."/>
            <person name="Dimmic M.W."/>
            <person name="Estes C.F."/>
            <person name="Foster J.M."/>
            <person name="Ganatra M."/>
            <person name="Gregory W.F."/>
            <person name="Johnson N.M."/>
            <person name="Jin J."/>
            <person name="Komuniecki R."/>
            <person name="Korf I."/>
            <person name="Kumar S."/>
            <person name="Laney S."/>
            <person name="Li B.W."/>
            <person name="Li W."/>
            <person name="Lindblom T.H."/>
            <person name="Lustigman S."/>
            <person name="Ma D."/>
            <person name="Maina C.V."/>
            <person name="Martin D.M."/>
            <person name="McCarter J.P."/>
            <person name="McReynolds L."/>
            <person name="Mitreva M."/>
            <person name="Nutman T.B."/>
            <person name="Parkinson J."/>
            <person name="Peregrin-Alvarez J.M."/>
            <person name="Poole C."/>
            <person name="Ren Q."/>
            <person name="Saunders L."/>
            <person name="Sluder A.E."/>
            <person name="Smith K."/>
            <person name="Stanke M."/>
            <person name="Unnasch T.R."/>
            <person name="Ware J."/>
            <person name="Wei A.D."/>
            <person name="Weil G."/>
            <person name="Williams D.J."/>
            <person name="Zhang Y."/>
            <person name="Williams S.A."/>
            <person name="Fraser-Liggett C."/>
            <person name="Slatko B."/>
            <person name="Blaxter M.L."/>
            <person name="Scott A.L."/>
        </authorList>
    </citation>
    <scope>NUCLEOTIDE SEQUENCE</scope>
    <source>
        <strain evidence="1 3">FR3</strain>
    </source>
</reference>
<gene>
    <name evidence="1 4 5" type="ORF">Bm10845</name>
    <name evidence="2" type="ORF">BM_BM10845</name>
    <name evidence="1" type="ORF">BM_Bm10845</name>
</gene>
<reference evidence="4" key="4">
    <citation type="submission" date="2019-12" db="UniProtKB">
        <authorList>
            <consortium name="WormBaseParasite"/>
        </authorList>
    </citation>
    <scope>IDENTIFICATION</scope>
</reference>
<proteinExistence type="predicted"/>
<dbReference type="CTD" id="6103905"/>
<dbReference type="EMBL" id="CAAKNF010000192">
    <property type="protein sequence ID" value="VIO91562.1"/>
    <property type="molecule type" value="Genomic_DNA"/>
</dbReference>
<organism evidence="3 4">
    <name type="scientific">Brugia malayi</name>
    <name type="common">Filarial nematode worm</name>
    <dbReference type="NCBI Taxonomy" id="6279"/>
    <lineage>
        <taxon>Eukaryota</taxon>
        <taxon>Metazoa</taxon>
        <taxon>Ecdysozoa</taxon>
        <taxon>Nematoda</taxon>
        <taxon>Chromadorea</taxon>
        <taxon>Rhabditida</taxon>
        <taxon>Spirurina</taxon>
        <taxon>Spiruromorpha</taxon>
        <taxon>Filarioidea</taxon>
        <taxon>Onchocercidae</taxon>
        <taxon>Brugia</taxon>
    </lineage>
</organism>
<accession>A0A4E9F6J7</accession>
<dbReference type="SUPFAM" id="SSF56112">
    <property type="entry name" value="Protein kinase-like (PK-like)"/>
    <property type="match status" value="1"/>
</dbReference>
<protein>
    <submittedName>
        <fullName evidence="4">Bm10845, isoform b; PX domain-containing protein</fullName>
    </submittedName>
    <submittedName>
        <fullName evidence="1">Bm10845, isoform d</fullName>
    </submittedName>
</protein>
<dbReference type="GeneID" id="6103905"/>
<dbReference type="WormBase" id="Bm10845d">
    <property type="protein sequence ID" value="BM38696"/>
    <property type="gene ID" value="WBGene00231106"/>
</dbReference>
<evidence type="ECO:0000313" key="1">
    <source>
        <dbReference type="EMBL" id="CRZ25669.1"/>
    </source>
</evidence>
<dbReference type="InterPro" id="IPR011009">
    <property type="entry name" value="Kinase-like_dom_sf"/>
</dbReference>
<dbReference type="AlphaFoldDB" id="A0A0K0IPQ7"/>
<evidence type="ECO:0000313" key="3">
    <source>
        <dbReference type="Proteomes" id="UP000006672"/>
    </source>
</evidence>
<reference evidence="2" key="3">
    <citation type="submission" date="2019-04" db="EMBL/GenBank/DDBJ databases">
        <authorList>
            <person name="Howe K."/>
            <person name="Paulini M."/>
            <person name="Williams G."/>
        </authorList>
    </citation>
    <scope>NUCLEOTIDE SEQUENCE [LARGE SCALE GENOMIC DNA]</scope>
    <source>
        <strain evidence="2">FR3</strain>
    </source>
</reference>
<evidence type="ECO:0000313" key="4">
    <source>
        <dbReference type="WBParaSite" id="Bm10845d.1"/>
    </source>
</evidence>
<dbReference type="RefSeq" id="XP_042933025.1">
    <property type="nucleotide sequence ID" value="XM_043077091.1"/>
</dbReference>
<sequence length="356" mass="41644">MLALQEFLDAICLHAILYACPAVANFLESFTETNVGLHEWILLSFRDKRQWIMEQQRKHCGWRPGKIHYEIRCGFSKLMLSGVRYGPDRFGTVMDLNNALEFFRTLQCPHLNESVTSWATDGGIVYIRPIFKEGTLRDRLYKSNWKDDFFTKYRMDNSIYSFETYDILLICRQLLETLTLLNAISVPCFLTGQPSFRRSSMLCSQAINTLEDMFVFTFCEFLFELITGFLTFPMRSASEAVAIVPAPFQPLLNSVFLPEVRCLPRLQDIINSSLFVDVPVAKMKQREIRMPSHVKEVLDGLCSNILERYKRDRYQFNNIKKQRKFEQLLNSETEKLRRKEIIKKQLKSQIVGERSC</sequence>
<reference evidence="1" key="2">
    <citation type="submission" date="2012-12" db="EMBL/GenBank/DDBJ databases">
        <authorList>
            <person name="Gao Y.W."/>
            <person name="Fan S.T."/>
            <person name="Sun H.T."/>
            <person name="Wang Z."/>
            <person name="Gao X.L."/>
            <person name="Li Y.G."/>
            <person name="Wang T.C."/>
            <person name="Zhang K."/>
            <person name="Xu W.W."/>
            <person name="Yu Z.J."/>
            <person name="Xia X.Z."/>
        </authorList>
    </citation>
    <scope>NUCLEOTIDE SEQUENCE</scope>
    <source>
        <strain evidence="1">FR3</strain>
    </source>
</reference>
<evidence type="ECO:0000313" key="2">
    <source>
        <dbReference type="EMBL" id="VIO91562.1"/>
    </source>
</evidence>
<dbReference type="EMBL" id="LN857010">
    <property type="protein sequence ID" value="CRZ25669.1"/>
    <property type="molecule type" value="Genomic_DNA"/>
</dbReference>
<dbReference type="OrthoDB" id="41200at2759"/>
<evidence type="ECO:0000313" key="5">
    <source>
        <dbReference type="WormBase" id="Bm10845d"/>
    </source>
</evidence>
<accession>A0A0K0IPQ7</accession>